<dbReference type="RefSeq" id="WP_002941082.1">
    <property type="nucleotide sequence ID" value="NZ_CEDY01000016.1"/>
</dbReference>
<evidence type="ECO:0000313" key="10">
    <source>
        <dbReference type="EMBL" id="CYU75913.1"/>
    </source>
</evidence>
<comment type="subcellular location">
    <subcellularLocation>
        <location evidence="1">Cell membrane</location>
        <topology evidence="1">Multi-pass membrane protein</topology>
    </subcellularLocation>
</comment>
<evidence type="ECO:0000259" key="8">
    <source>
        <dbReference type="Pfam" id="PF12698"/>
    </source>
</evidence>
<dbReference type="EMBL" id="FIHA01000010">
    <property type="protein sequence ID" value="CYU74975.1"/>
    <property type="molecule type" value="Genomic_DNA"/>
</dbReference>
<evidence type="ECO:0000313" key="17">
    <source>
        <dbReference type="Proteomes" id="UP000072794"/>
    </source>
</evidence>
<feature type="transmembrane region" description="Helical" evidence="7">
    <location>
        <begin position="225"/>
        <end position="246"/>
    </location>
</feature>
<proteinExistence type="predicted"/>
<dbReference type="EMBL" id="RSDG01000004">
    <property type="protein sequence ID" value="RRR50138.1"/>
    <property type="molecule type" value="Genomic_DNA"/>
</dbReference>
<evidence type="ECO:0000313" key="9">
    <source>
        <dbReference type="EMBL" id="CYU74975.1"/>
    </source>
</evidence>
<dbReference type="Proteomes" id="UP000278566">
    <property type="component" value="Unassembled WGS sequence"/>
</dbReference>
<dbReference type="PANTHER" id="PTHR30294:SF29">
    <property type="entry name" value="MULTIDRUG ABC TRANSPORTER PERMEASE YBHS-RELATED"/>
    <property type="match status" value="1"/>
</dbReference>
<accession>A0A0Z8E6G9</accession>
<dbReference type="Proteomes" id="UP000073388">
    <property type="component" value="Unassembled WGS sequence"/>
</dbReference>
<evidence type="ECO:0000313" key="23">
    <source>
        <dbReference type="Proteomes" id="UP000281324"/>
    </source>
</evidence>
<evidence type="ECO:0000313" key="20">
    <source>
        <dbReference type="Proteomes" id="UP000074903"/>
    </source>
</evidence>
<evidence type="ECO:0000256" key="5">
    <source>
        <dbReference type="ARBA" id="ARBA00023136"/>
    </source>
</evidence>
<evidence type="ECO:0000256" key="6">
    <source>
        <dbReference type="SAM" id="Coils"/>
    </source>
</evidence>
<dbReference type="EMBL" id="FILX01000008">
    <property type="protein sequence ID" value="CYX51027.1"/>
    <property type="molecule type" value="Genomic_DNA"/>
</dbReference>
<organism evidence="15 22">
    <name type="scientific">Streptococcus suis</name>
    <dbReference type="NCBI Taxonomy" id="1307"/>
    <lineage>
        <taxon>Bacteria</taxon>
        <taxon>Bacillati</taxon>
        <taxon>Bacillota</taxon>
        <taxon>Bacilli</taxon>
        <taxon>Lactobacillales</taxon>
        <taxon>Streptococcaceae</taxon>
        <taxon>Streptococcus</taxon>
    </lineage>
</organism>
<dbReference type="Proteomes" id="UP000281324">
    <property type="component" value="Unassembled WGS sequence"/>
</dbReference>
<dbReference type="GO" id="GO:0005886">
    <property type="term" value="C:plasma membrane"/>
    <property type="evidence" value="ECO:0007669"/>
    <property type="project" value="UniProtKB-SubCell"/>
</dbReference>
<reference evidence="17 18" key="1">
    <citation type="submission" date="2016-02" db="EMBL/GenBank/DDBJ databases">
        <authorList>
            <consortium name="Pathogen Informatics"/>
        </authorList>
    </citation>
    <scope>NUCLEOTIDE SEQUENCE [LARGE SCALE GENOMIC DNA]</scope>
    <source>
        <strain evidence="9 17">LSS52</strain>
        <strain evidence="10 19">LSS54</strain>
        <strain evidence="11 18">LSS99</strain>
        <strain evidence="12 20">SS993</strain>
    </source>
</reference>
<evidence type="ECO:0000313" key="19">
    <source>
        <dbReference type="Proteomes" id="UP000073494"/>
    </source>
</evidence>
<keyword evidence="3 7" id="KW-0812">Transmembrane</keyword>
<keyword evidence="6" id="KW-0175">Coiled coil</keyword>
<keyword evidence="2" id="KW-1003">Cell membrane</keyword>
<feature type="transmembrane region" description="Helical" evidence="7">
    <location>
        <begin position="305"/>
        <end position="321"/>
    </location>
</feature>
<dbReference type="EMBL" id="FIHD01000006">
    <property type="protein sequence ID" value="CYU75913.1"/>
    <property type="molecule type" value="Genomic_DNA"/>
</dbReference>
<evidence type="ECO:0000256" key="4">
    <source>
        <dbReference type="ARBA" id="ARBA00022989"/>
    </source>
</evidence>
<feature type="coiled-coil region" evidence="6">
    <location>
        <begin position="119"/>
        <end position="146"/>
    </location>
</feature>
<name>A0A0Z8E6G9_STRSU</name>
<feature type="transmembrane region" description="Helical" evidence="7">
    <location>
        <begin position="357"/>
        <end position="376"/>
    </location>
</feature>
<evidence type="ECO:0000256" key="3">
    <source>
        <dbReference type="ARBA" id="ARBA00022692"/>
    </source>
</evidence>
<evidence type="ECO:0000313" key="15">
    <source>
        <dbReference type="EMBL" id="RRN51481.1"/>
    </source>
</evidence>
<dbReference type="InterPro" id="IPR013525">
    <property type="entry name" value="ABC2_TM"/>
</dbReference>
<dbReference type="Proteomes" id="UP000072794">
    <property type="component" value="Unassembled WGS sequence"/>
</dbReference>
<dbReference type="AlphaFoldDB" id="A0A0Z8E6G9"/>
<evidence type="ECO:0000313" key="14">
    <source>
        <dbReference type="EMBL" id="RRN48747.1"/>
    </source>
</evidence>
<protein>
    <submittedName>
        <fullName evidence="15">ABC transporter permease</fullName>
    </submittedName>
    <submittedName>
        <fullName evidence="9">Membrane protein</fullName>
    </submittedName>
</protein>
<evidence type="ECO:0000313" key="13">
    <source>
        <dbReference type="EMBL" id="MDG4516021.1"/>
    </source>
</evidence>
<dbReference type="Proteomes" id="UP000273973">
    <property type="component" value="Unassembled WGS sequence"/>
</dbReference>
<reference evidence="16 21" key="4">
    <citation type="submission" date="2018-12" db="EMBL/GenBank/DDBJ databases">
        <title>Whole-genome sequences of fifteen clinical Streptococcus suis strains isolated from pigs between 2006 and 2018.</title>
        <authorList>
            <person name="Stevens M.J.A."/>
            <person name="Cernela N."/>
            <person name="Spoerry Serrano N."/>
            <person name="Schmitt S."/>
            <person name="Schrenzel J."/>
            <person name="Stephan R."/>
        </authorList>
    </citation>
    <scope>NUCLEOTIDE SEQUENCE [LARGE SCALE GENOMIC DNA]</scope>
    <source>
        <strain evidence="16 21">SS1014</strain>
    </source>
</reference>
<evidence type="ECO:0000256" key="1">
    <source>
        <dbReference type="ARBA" id="ARBA00004651"/>
    </source>
</evidence>
<feature type="transmembrane region" description="Helical" evidence="7">
    <location>
        <begin position="20"/>
        <end position="41"/>
    </location>
</feature>
<dbReference type="InterPro" id="IPR051449">
    <property type="entry name" value="ABC-2_transporter_component"/>
</dbReference>
<reference evidence="22 23" key="2">
    <citation type="submission" date="2018-11" db="EMBL/GenBank/DDBJ databases">
        <title>Changes in penicillin susceptibility of Streptococcus suis isolates by amino acid alterations in the penicillin-binding protein.</title>
        <authorList>
            <person name="Niemann L."/>
            <person name="Eichhorn I."/>
        </authorList>
    </citation>
    <scope>NUCLEOTIDE SEQUENCE [LARGE SCALE GENOMIC DNA]</scope>
    <source>
        <strain evidence="14 23">IMT40201</strain>
        <strain evidence="15 22">IMT40738</strain>
    </source>
</reference>
<dbReference type="Pfam" id="PF12698">
    <property type="entry name" value="ABC2_membrane_3"/>
    <property type="match status" value="1"/>
</dbReference>
<evidence type="ECO:0000313" key="16">
    <source>
        <dbReference type="EMBL" id="RRR50138.1"/>
    </source>
</evidence>
<evidence type="ECO:0000313" key="21">
    <source>
        <dbReference type="Proteomes" id="UP000273973"/>
    </source>
</evidence>
<dbReference type="Proteomes" id="UP000073494">
    <property type="component" value="Unassembled WGS sequence"/>
</dbReference>
<dbReference type="EMBL" id="JANFMI010000008">
    <property type="protein sequence ID" value="MDG4516021.1"/>
    <property type="molecule type" value="Genomic_DNA"/>
</dbReference>
<dbReference type="EMBL" id="RRZQ01000015">
    <property type="protein sequence ID" value="RRN48747.1"/>
    <property type="molecule type" value="Genomic_DNA"/>
</dbReference>
<evidence type="ECO:0000313" key="18">
    <source>
        <dbReference type="Proteomes" id="UP000073388"/>
    </source>
</evidence>
<evidence type="ECO:0000256" key="2">
    <source>
        <dbReference type="ARBA" id="ARBA00022475"/>
    </source>
</evidence>
<dbReference type="EMBL" id="RRZO01000018">
    <property type="protein sequence ID" value="RRN51481.1"/>
    <property type="molecule type" value="Genomic_DNA"/>
</dbReference>
<keyword evidence="5 7" id="KW-0472">Membrane</keyword>
<feature type="domain" description="ABC-2 type transporter transmembrane" evidence="8">
    <location>
        <begin position="19"/>
        <end position="372"/>
    </location>
</feature>
<evidence type="ECO:0000256" key="7">
    <source>
        <dbReference type="SAM" id="Phobius"/>
    </source>
</evidence>
<dbReference type="Proteomes" id="UP001152877">
    <property type="component" value="Unassembled WGS sequence"/>
</dbReference>
<evidence type="ECO:0000313" key="12">
    <source>
        <dbReference type="EMBL" id="CYX51027.1"/>
    </source>
</evidence>
<evidence type="ECO:0000313" key="11">
    <source>
        <dbReference type="EMBL" id="CYW09191.1"/>
    </source>
</evidence>
<feature type="transmembrane region" description="Helical" evidence="7">
    <location>
        <begin position="266"/>
        <end position="293"/>
    </location>
</feature>
<dbReference type="GO" id="GO:0140359">
    <property type="term" value="F:ABC-type transporter activity"/>
    <property type="evidence" value="ECO:0007669"/>
    <property type="project" value="InterPro"/>
</dbReference>
<feature type="transmembrane region" description="Helical" evidence="7">
    <location>
        <begin position="327"/>
        <end position="345"/>
    </location>
</feature>
<reference evidence="13" key="5">
    <citation type="submission" date="2022-07" db="EMBL/GenBank/DDBJ databases">
        <title>Whole Genome Sequencing of Streptococcus suis.</title>
        <authorList>
            <person name="Dai X."/>
            <person name="Huang J."/>
            <person name="Wang L."/>
        </authorList>
    </citation>
    <scope>NUCLEOTIDE SEQUENCE</scope>
    <source>
        <strain evidence="13">HDJ11</strain>
    </source>
</reference>
<keyword evidence="4 7" id="KW-1133">Transmembrane helix</keyword>
<dbReference type="Proteomes" id="UP000074903">
    <property type="component" value="Unassembled WGS sequence"/>
</dbReference>
<sequence>MNSLFLVAKETYLRQVKSWSFVFMVFAPFIMIFFSLGIGYLTGSSMDQGGQEIALISQEASVQSAFEDLDGLTSDYTDEEAAKKALEDEDLLGYLIVTVSDGQLSAVYHGNELPSIETETAIQQTLAELQDQLNKEDAQLTSQQEATLARTPAYQVQLVENKGYEKIGKFILFFALIFLLYVLTMIYASTTAQEVASEKGTKIMEVIFSSVPASTYFYGRILGIFMVIATHLGIYALGGVGSYQFASLALLTMQDNPIAQAVLGGFDWFILFFSLFGLVLIVVIAALCGSLVVRQEDVNKAVQPVMYPIIIGFIGAMTLGQQAQESILLKIGSYVPLLSTFFMPIRIINGWANGLEAGLSLLILIASTVAAIYFIGKSYAGLILQTDDIGLWKSLKKGLSSK</sequence>
<dbReference type="EMBL" id="FIIX01000025">
    <property type="protein sequence ID" value="CYW09191.1"/>
    <property type="molecule type" value="Genomic_DNA"/>
</dbReference>
<reference evidence="16 21" key="3">
    <citation type="submission" date="2018-11" db="EMBL/GenBank/DDBJ databases">
        <authorList>
            <person name="Stevens M.J."/>
            <person name="Cernela N."/>
            <person name="Spoerry Serrano N."/>
            <person name="Schmitt S."/>
            <person name="Schrenzel J."/>
            <person name="Stephan R."/>
        </authorList>
    </citation>
    <scope>NUCLEOTIDE SEQUENCE [LARGE SCALE GENOMIC DNA]</scope>
    <source>
        <strain evidence="16 21">SS1014</strain>
    </source>
</reference>
<evidence type="ECO:0000313" key="22">
    <source>
        <dbReference type="Proteomes" id="UP000278566"/>
    </source>
</evidence>
<gene>
    <name evidence="9" type="primary">yhaP</name>
    <name evidence="14" type="ORF">EI219_09540</name>
    <name evidence="15" type="ORF">EI220_04530</name>
    <name evidence="16" type="ORF">EJA00_01215</name>
    <name evidence="9" type="ORF">ERS132414_00724</name>
    <name evidence="10" type="ORF">ERS132416_00534</name>
    <name evidence="11" type="ORF">ERS132461_01258</name>
    <name evidence="12" type="ORF">ERS132531_00762</name>
    <name evidence="13" type="ORF">NOL11_03410</name>
</gene>
<dbReference type="PANTHER" id="PTHR30294">
    <property type="entry name" value="MEMBRANE COMPONENT OF ABC TRANSPORTER YHHJ-RELATED"/>
    <property type="match status" value="1"/>
</dbReference>
<feature type="transmembrane region" description="Helical" evidence="7">
    <location>
        <begin position="170"/>
        <end position="188"/>
    </location>
</feature>